<gene>
    <name evidence="4" type="ORF">AZI87_13875</name>
</gene>
<evidence type="ECO:0000259" key="3">
    <source>
        <dbReference type="Pfam" id="PF13628"/>
    </source>
</evidence>
<dbReference type="Gene3D" id="1.20.1260.10">
    <property type="match status" value="1"/>
</dbReference>
<feature type="compositionally biased region" description="Basic and acidic residues" evidence="1">
    <location>
        <begin position="63"/>
        <end position="85"/>
    </location>
</feature>
<name>A0A162G4J2_BDEBC</name>
<dbReference type="Proteomes" id="UP000075799">
    <property type="component" value="Unassembled WGS sequence"/>
</dbReference>
<evidence type="ECO:0000313" key="5">
    <source>
        <dbReference type="Proteomes" id="UP000075799"/>
    </source>
</evidence>
<accession>A0A162G4J2</accession>
<feature type="compositionally biased region" description="Basic and acidic residues" evidence="1">
    <location>
        <begin position="92"/>
        <end position="102"/>
    </location>
</feature>
<dbReference type="AlphaFoldDB" id="A0A162G4J2"/>
<keyword evidence="2" id="KW-0732">Signal</keyword>
<evidence type="ECO:0000256" key="1">
    <source>
        <dbReference type="SAM" id="MobiDB-lite"/>
    </source>
</evidence>
<feature type="chain" id="PRO_5007834186" description="DUF4142 domain-containing protein" evidence="2">
    <location>
        <begin position="24"/>
        <end position="179"/>
    </location>
</feature>
<dbReference type="Pfam" id="PF13628">
    <property type="entry name" value="DUF4142"/>
    <property type="match status" value="1"/>
</dbReference>
<protein>
    <recommendedName>
        <fullName evidence="3">DUF4142 domain-containing protein</fullName>
    </recommendedName>
</protein>
<comment type="caution">
    <text evidence="4">The sequence shown here is derived from an EMBL/GenBank/DDBJ whole genome shotgun (WGS) entry which is preliminary data.</text>
</comment>
<feature type="region of interest" description="Disordered" evidence="1">
    <location>
        <begin position="63"/>
        <end position="105"/>
    </location>
</feature>
<dbReference type="EMBL" id="LUKD01000006">
    <property type="protein sequence ID" value="KYG64318.1"/>
    <property type="molecule type" value="Genomic_DNA"/>
</dbReference>
<dbReference type="OrthoDB" id="118677at2"/>
<dbReference type="InterPro" id="IPR025419">
    <property type="entry name" value="DUF4142"/>
</dbReference>
<dbReference type="PANTHER" id="PTHR38593:SF1">
    <property type="entry name" value="BLR2558 PROTEIN"/>
    <property type="match status" value="1"/>
</dbReference>
<proteinExistence type="predicted"/>
<feature type="domain" description="DUF4142" evidence="3">
    <location>
        <begin position="27"/>
        <end position="168"/>
    </location>
</feature>
<reference evidence="4 5" key="1">
    <citation type="submission" date="2016-03" db="EMBL/GenBank/DDBJ databases">
        <authorList>
            <person name="Ploux O."/>
        </authorList>
    </citation>
    <scope>NUCLEOTIDE SEQUENCE [LARGE SCALE GENOMIC DNA]</scope>
    <source>
        <strain evidence="4 5">EC13</strain>
    </source>
</reference>
<dbReference type="PANTHER" id="PTHR38593">
    <property type="entry name" value="BLR2558 PROTEIN"/>
    <property type="match status" value="1"/>
</dbReference>
<evidence type="ECO:0000313" key="4">
    <source>
        <dbReference type="EMBL" id="KYG64318.1"/>
    </source>
</evidence>
<evidence type="ECO:0000256" key="2">
    <source>
        <dbReference type="SAM" id="SignalP"/>
    </source>
</evidence>
<organism evidence="4 5">
    <name type="scientific">Bdellovibrio bacteriovorus</name>
    <dbReference type="NCBI Taxonomy" id="959"/>
    <lineage>
        <taxon>Bacteria</taxon>
        <taxon>Pseudomonadati</taxon>
        <taxon>Bdellovibrionota</taxon>
        <taxon>Bdellovibrionia</taxon>
        <taxon>Bdellovibrionales</taxon>
        <taxon>Pseudobdellovibrionaceae</taxon>
        <taxon>Bdellovibrio</taxon>
    </lineage>
</organism>
<feature type="signal peptide" evidence="2">
    <location>
        <begin position="1"/>
        <end position="23"/>
    </location>
</feature>
<sequence length="179" mass="20158">MNTKQCVSALLLATSFTFATAHAATYTDGEIMEIMKVANEAEIDAGDVAEDKAKNSEVKDFAKHMMDEHKKNKKEGKSVSKDSKIKMKSSAKSKEMEKDAKNKLSGLKKMKDENFDKTYITQQIEMHQTLLTELDSSLIPSAQDPKLKTFLEETKTHVQEHLTKAQEIQQKMAPTNQTM</sequence>
<dbReference type="RefSeq" id="WP_063208362.1">
    <property type="nucleotide sequence ID" value="NZ_LUKD01000006.1"/>
</dbReference>
<dbReference type="InterPro" id="IPR012347">
    <property type="entry name" value="Ferritin-like"/>
</dbReference>